<feature type="region of interest" description="Disordered" evidence="1">
    <location>
        <begin position="35"/>
        <end position="61"/>
    </location>
</feature>
<protein>
    <submittedName>
        <fullName evidence="2">Uncharacterized protein</fullName>
    </submittedName>
</protein>
<evidence type="ECO:0000256" key="1">
    <source>
        <dbReference type="SAM" id="MobiDB-lite"/>
    </source>
</evidence>
<organism evidence="2 3">
    <name type="scientific">Claviceps africana</name>
    <dbReference type="NCBI Taxonomy" id="83212"/>
    <lineage>
        <taxon>Eukaryota</taxon>
        <taxon>Fungi</taxon>
        <taxon>Dikarya</taxon>
        <taxon>Ascomycota</taxon>
        <taxon>Pezizomycotina</taxon>
        <taxon>Sordariomycetes</taxon>
        <taxon>Hypocreomycetidae</taxon>
        <taxon>Hypocreales</taxon>
        <taxon>Clavicipitaceae</taxon>
        <taxon>Claviceps</taxon>
    </lineage>
</organism>
<comment type="caution">
    <text evidence="2">The sequence shown here is derived from an EMBL/GenBank/DDBJ whole genome shotgun (WGS) entry which is preliminary data.</text>
</comment>
<evidence type="ECO:0000313" key="2">
    <source>
        <dbReference type="EMBL" id="KAG5929554.1"/>
    </source>
</evidence>
<sequence>MSNETNETNKTNKTNKTVKGLVVWWPGVLMQEDKINADMQSGHEAPRGAKDQGCQAKLRATQPSRACTQSSAWEILSGREALLLLITAAIFHCG</sequence>
<dbReference type="EMBL" id="SRPY01000052">
    <property type="protein sequence ID" value="KAG5929554.1"/>
    <property type="molecule type" value="Genomic_DNA"/>
</dbReference>
<gene>
    <name evidence="2" type="ORF">E4U42_005478</name>
</gene>
<keyword evidence="3" id="KW-1185">Reference proteome</keyword>
<evidence type="ECO:0000313" key="3">
    <source>
        <dbReference type="Proteomes" id="UP000811619"/>
    </source>
</evidence>
<reference evidence="2" key="1">
    <citation type="journal article" date="2020" name="bioRxiv">
        <title>Whole genome comparisons of ergot fungi reveals the divergence and evolution of species within the genus Claviceps are the result of varying mechanisms driving genome evolution and host range expansion.</title>
        <authorList>
            <person name="Wyka S.A."/>
            <person name="Mondo S.J."/>
            <person name="Liu M."/>
            <person name="Dettman J."/>
            <person name="Nalam V."/>
            <person name="Broders K.D."/>
        </authorList>
    </citation>
    <scope>NUCLEOTIDE SEQUENCE</scope>
    <source>
        <strain evidence="2">CCC 489</strain>
    </source>
</reference>
<name>A0A8K0JDX4_9HYPO</name>
<proteinExistence type="predicted"/>
<dbReference type="Proteomes" id="UP000811619">
    <property type="component" value="Unassembled WGS sequence"/>
</dbReference>
<accession>A0A8K0JDX4</accession>
<dbReference type="AlphaFoldDB" id="A0A8K0JDX4"/>